<evidence type="ECO:0000313" key="3">
    <source>
        <dbReference type="EMBL" id="KAI6649301.1"/>
    </source>
</evidence>
<dbReference type="PROSITE" id="PS00061">
    <property type="entry name" value="ADH_SHORT"/>
    <property type="match status" value="1"/>
</dbReference>
<comment type="similarity">
    <text evidence="1">Belongs to the short-chain dehydrogenases/reductases (SDR) family.</text>
</comment>
<dbReference type="PRINTS" id="PR00081">
    <property type="entry name" value="GDHRDH"/>
</dbReference>
<evidence type="ECO:0008006" key="5">
    <source>
        <dbReference type="Google" id="ProtNLM"/>
    </source>
</evidence>
<dbReference type="Gene3D" id="3.40.50.720">
    <property type="entry name" value="NAD(P)-binding Rossmann-like Domain"/>
    <property type="match status" value="1"/>
</dbReference>
<dbReference type="InterPro" id="IPR036291">
    <property type="entry name" value="NAD(P)-bd_dom_sf"/>
</dbReference>
<dbReference type="PANTHER" id="PTHR43943">
    <property type="entry name" value="DEHYDROGENASE/REDUCTASE (SDR FAMILY) MEMBER 4"/>
    <property type="match status" value="1"/>
</dbReference>
<dbReference type="Pfam" id="PF13561">
    <property type="entry name" value="adh_short_C2"/>
    <property type="match status" value="1"/>
</dbReference>
<keyword evidence="2" id="KW-0560">Oxidoreductase</keyword>
<dbReference type="SUPFAM" id="SSF51735">
    <property type="entry name" value="NAD(P)-binding Rossmann-fold domains"/>
    <property type="match status" value="1"/>
</dbReference>
<accession>A0AAV7JLG8</accession>
<keyword evidence="4" id="KW-1185">Reference proteome</keyword>
<dbReference type="FunFam" id="3.40.50.720:FF:000084">
    <property type="entry name" value="Short-chain dehydrogenase reductase"/>
    <property type="match status" value="1"/>
</dbReference>
<dbReference type="AlphaFoldDB" id="A0AAV7JLG8"/>
<protein>
    <recommendedName>
        <fullName evidence="5">Dehydrogenase/reductase SDR family member 4</fullName>
    </recommendedName>
</protein>
<dbReference type="InterPro" id="IPR002347">
    <property type="entry name" value="SDR_fam"/>
</dbReference>
<gene>
    <name evidence="3" type="ORF">LOD99_11667</name>
</gene>
<dbReference type="GO" id="GO:0004090">
    <property type="term" value="F:carbonyl reductase (NADPH) activity"/>
    <property type="evidence" value="ECO:0007669"/>
    <property type="project" value="TreeGrafter"/>
</dbReference>
<dbReference type="EMBL" id="JAKMXF010000321">
    <property type="protein sequence ID" value="KAI6649301.1"/>
    <property type="molecule type" value="Genomic_DNA"/>
</dbReference>
<dbReference type="PANTHER" id="PTHR43943:SF2">
    <property type="entry name" value="DEHYDROGENASE_REDUCTASE 4"/>
    <property type="match status" value="1"/>
</dbReference>
<evidence type="ECO:0000256" key="2">
    <source>
        <dbReference type="ARBA" id="ARBA00023002"/>
    </source>
</evidence>
<name>A0AAV7JLG8_9METZ</name>
<sequence>MAMAGKLLANKVAIITGSTKGIGFAIAKKLALEGATVVVSSRRQENVTTAIAELKKENLPHLGVACHVGKEEDRKNLIEQTIKKFGKIDILVSNVAVSPHFGLTIGITEKQIDKIFDVNVKSSFLIARDCYPYLKATKGNITFVTSIGAYKPFVGGGWYSISKTSLLALTRVMASELAVDGIRVNCIAPGLIKTDFSKGLTENETIRNKFLEEIPLGRLGQPDDCAGAVVFLSCDQLSSYVTGECISMTGGIQSRL</sequence>
<dbReference type="PRINTS" id="PR00080">
    <property type="entry name" value="SDRFAMILY"/>
</dbReference>
<evidence type="ECO:0000313" key="4">
    <source>
        <dbReference type="Proteomes" id="UP001165289"/>
    </source>
</evidence>
<comment type="caution">
    <text evidence="3">The sequence shown here is derived from an EMBL/GenBank/DDBJ whole genome shotgun (WGS) entry which is preliminary data.</text>
</comment>
<dbReference type="Proteomes" id="UP001165289">
    <property type="component" value="Unassembled WGS sequence"/>
</dbReference>
<dbReference type="NCBIfam" id="NF005559">
    <property type="entry name" value="PRK07231.1"/>
    <property type="match status" value="1"/>
</dbReference>
<organism evidence="3 4">
    <name type="scientific">Oopsacas minuta</name>
    <dbReference type="NCBI Taxonomy" id="111878"/>
    <lineage>
        <taxon>Eukaryota</taxon>
        <taxon>Metazoa</taxon>
        <taxon>Porifera</taxon>
        <taxon>Hexactinellida</taxon>
        <taxon>Hexasterophora</taxon>
        <taxon>Lyssacinosida</taxon>
        <taxon>Leucopsacidae</taxon>
        <taxon>Oopsacas</taxon>
    </lineage>
</organism>
<dbReference type="InterPro" id="IPR020904">
    <property type="entry name" value="Sc_DH/Rdtase_CS"/>
</dbReference>
<proteinExistence type="inferred from homology"/>
<evidence type="ECO:0000256" key="1">
    <source>
        <dbReference type="ARBA" id="ARBA00006484"/>
    </source>
</evidence>
<reference evidence="3 4" key="1">
    <citation type="journal article" date="2023" name="BMC Biol.">
        <title>The compact genome of the sponge Oopsacas minuta (Hexactinellida) is lacking key metazoan core genes.</title>
        <authorList>
            <person name="Santini S."/>
            <person name="Schenkelaars Q."/>
            <person name="Jourda C."/>
            <person name="Duchesne M."/>
            <person name="Belahbib H."/>
            <person name="Rocher C."/>
            <person name="Selva M."/>
            <person name="Riesgo A."/>
            <person name="Vervoort M."/>
            <person name="Leys S.P."/>
            <person name="Kodjabachian L."/>
            <person name="Le Bivic A."/>
            <person name="Borchiellini C."/>
            <person name="Claverie J.M."/>
            <person name="Renard E."/>
        </authorList>
    </citation>
    <scope>NUCLEOTIDE SEQUENCE [LARGE SCALE GENOMIC DNA]</scope>
    <source>
        <strain evidence="3">SPO-2</strain>
    </source>
</reference>